<dbReference type="RefSeq" id="WP_039138269.1">
    <property type="nucleotide sequence ID" value="NZ_JSVC01000007.1"/>
</dbReference>
<dbReference type="OrthoDB" id="745435at2"/>
<keyword evidence="1" id="KW-0805">Transcription regulation</keyword>
<evidence type="ECO:0000313" key="6">
    <source>
        <dbReference type="Proteomes" id="UP000031408"/>
    </source>
</evidence>
<keyword evidence="6" id="KW-1185">Reference proteome</keyword>
<dbReference type="GO" id="GO:0043565">
    <property type="term" value="F:sequence-specific DNA binding"/>
    <property type="evidence" value="ECO:0007669"/>
    <property type="project" value="InterPro"/>
</dbReference>
<evidence type="ECO:0000259" key="4">
    <source>
        <dbReference type="PROSITE" id="PS01124"/>
    </source>
</evidence>
<name>A0A0C1L586_9BACT</name>
<feature type="domain" description="HTH araC/xylS-type" evidence="4">
    <location>
        <begin position="180"/>
        <end position="278"/>
    </location>
</feature>
<sequence>MKPILEKLPLAGNDSFLARTFTTPNFEVPWHQHPELELILFLEGEGSAYAGNHVGSFSSGDIYFLGSNLPHTFQKARPGMMTSAVVVQFLADFWGKELLQLPESRELRTLFETAKVGLKIKGELLQPLARLVKDLEHAAGFDRLLLLCQCLSLIASKKEYDQLSSHHMASLQTKQQQRMDRIFQYTIDHFSEGISLDEIASFAGMSVPAFCNYFRKRTKKTYVEFLNEVRIGKACQLLIDTTNSVAGIAYECGFNTLANFNKQFLKVSGTQPGLYRKKFSESSLL</sequence>
<reference evidence="5 6" key="1">
    <citation type="submission" date="2014-11" db="EMBL/GenBank/DDBJ databases">
        <title>Genome sequence of Flavihumibacter solisilvae 3-3.</title>
        <authorList>
            <person name="Zhou G."/>
            <person name="Li M."/>
            <person name="Wang G."/>
        </authorList>
    </citation>
    <scope>NUCLEOTIDE SEQUENCE [LARGE SCALE GENOMIC DNA]</scope>
    <source>
        <strain evidence="5 6">3-3</strain>
    </source>
</reference>
<evidence type="ECO:0000256" key="3">
    <source>
        <dbReference type="ARBA" id="ARBA00023163"/>
    </source>
</evidence>
<comment type="caution">
    <text evidence="5">The sequence shown here is derived from an EMBL/GenBank/DDBJ whole genome shotgun (WGS) entry which is preliminary data.</text>
</comment>
<dbReference type="InterPro" id="IPR014710">
    <property type="entry name" value="RmlC-like_jellyroll"/>
</dbReference>
<dbReference type="GO" id="GO:0003700">
    <property type="term" value="F:DNA-binding transcription factor activity"/>
    <property type="evidence" value="ECO:0007669"/>
    <property type="project" value="InterPro"/>
</dbReference>
<protein>
    <submittedName>
        <fullName evidence="5">AraC family transcriptional regulator</fullName>
    </submittedName>
</protein>
<dbReference type="InterPro" id="IPR018060">
    <property type="entry name" value="HTH_AraC"/>
</dbReference>
<dbReference type="SMART" id="SM00342">
    <property type="entry name" value="HTH_ARAC"/>
    <property type="match status" value="1"/>
</dbReference>
<gene>
    <name evidence="5" type="ORF">OI18_06565</name>
</gene>
<proteinExistence type="predicted"/>
<evidence type="ECO:0000256" key="2">
    <source>
        <dbReference type="ARBA" id="ARBA00023125"/>
    </source>
</evidence>
<dbReference type="AlphaFoldDB" id="A0A0C1L586"/>
<dbReference type="PROSITE" id="PS01124">
    <property type="entry name" value="HTH_ARAC_FAMILY_2"/>
    <property type="match status" value="1"/>
</dbReference>
<dbReference type="Pfam" id="PF02311">
    <property type="entry name" value="AraC_binding"/>
    <property type="match status" value="1"/>
</dbReference>
<accession>A0A0C1L586</accession>
<dbReference type="SUPFAM" id="SSF51182">
    <property type="entry name" value="RmlC-like cupins"/>
    <property type="match status" value="1"/>
</dbReference>
<organism evidence="5 6">
    <name type="scientific">Flavihumibacter solisilvae</name>
    <dbReference type="NCBI Taxonomy" id="1349421"/>
    <lineage>
        <taxon>Bacteria</taxon>
        <taxon>Pseudomonadati</taxon>
        <taxon>Bacteroidota</taxon>
        <taxon>Chitinophagia</taxon>
        <taxon>Chitinophagales</taxon>
        <taxon>Chitinophagaceae</taxon>
        <taxon>Flavihumibacter</taxon>
    </lineage>
</organism>
<dbReference type="InterPro" id="IPR011051">
    <property type="entry name" value="RmlC_Cupin_sf"/>
</dbReference>
<keyword evidence="2" id="KW-0238">DNA-binding</keyword>
<dbReference type="SUPFAM" id="SSF46689">
    <property type="entry name" value="Homeodomain-like"/>
    <property type="match status" value="2"/>
</dbReference>
<evidence type="ECO:0000313" key="5">
    <source>
        <dbReference type="EMBL" id="KIC95277.1"/>
    </source>
</evidence>
<dbReference type="Pfam" id="PF12833">
    <property type="entry name" value="HTH_18"/>
    <property type="match status" value="1"/>
</dbReference>
<dbReference type="PANTHER" id="PTHR43280:SF27">
    <property type="entry name" value="TRANSCRIPTIONAL REGULATOR MTLR"/>
    <property type="match status" value="1"/>
</dbReference>
<dbReference type="EMBL" id="JSVC01000007">
    <property type="protein sequence ID" value="KIC95277.1"/>
    <property type="molecule type" value="Genomic_DNA"/>
</dbReference>
<keyword evidence="3" id="KW-0804">Transcription</keyword>
<dbReference type="PANTHER" id="PTHR43280">
    <property type="entry name" value="ARAC-FAMILY TRANSCRIPTIONAL REGULATOR"/>
    <property type="match status" value="1"/>
</dbReference>
<dbReference type="STRING" id="1349421.OI18_06565"/>
<dbReference type="Proteomes" id="UP000031408">
    <property type="component" value="Unassembled WGS sequence"/>
</dbReference>
<dbReference type="Gene3D" id="2.60.120.10">
    <property type="entry name" value="Jelly Rolls"/>
    <property type="match status" value="1"/>
</dbReference>
<dbReference type="Gene3D" id="1.10.10.60">
    <property type="entry name" value="Homeodomain-like"/>
    <property type="match status" value="2"/>
</dbReference>
<dbReference type="InterPro" id="IPR003313">
    <property type="entry name" value="AraC-bd"/>
</dbReference>
<evidence type="ECO:0000256" key="1">
    <source>
        <dbReference type="ARBA" id="ARBA00023015"/>
    </source>
</evidence>
<dbReference type="InterPro" id="IPR009057">
    <property type="entry name" value="Homeodomain-like_sf"/>
</dbReference>